<dbReference type="GO" id="GO:0046872">
    <property type="term" value="F:metal ion binding"/>
    <property type="evidence" value="ECO:0007669"/>
    <property type="project" value="UniProtKB-KW"/>
</dbReference>
<feature type="domain" description="Nudix hydrolase" evidence="7">
    <location>
        <begin position="11"/>
        <end position="148"/>
    </location>
</feature>
<reference evidence="8 9" key="1">
    <citation type="submission" date="2019-03" db="EMBL/GenBank/DDBJ databases">
        <title>Genomic Encyclopedia of Type Strains, Phase III (KMG-III): the genomes of soil and plant-associated and newly described type strains.</title>
        <authorList>
            <person name="Whitman W."/>
        </authorList>
    </citation>
    <scope>NUCLEOTIDE SEQUENCE [LARGE SCALE GENOMIC DNA]</scope>
    <source>
        <strain evidence="8 9">CECT 7378</strain>
    </source>
</reference>
<dbReference type="NCBIfam" id="NF011963">
    <property type="entry name" value="PRK15434.1"/>
    <property type="match status" value="1"/>
</dbReference>
<dbReference type="Proteomes" id="UP000294656">
    <property type="component" value="Unassembled WGS sequence"/>
</dbReference>
<dbReference type="InterPro" id="IPR015797">
    <property type="entry name" value="NUDIX_hydrolase-like_dom_sf"/>
</dbReference>
<comment type="caution">
    <text evidence="8">The sequence shown here is derived from an EMBL/GenBank/DDBJ whole genome shotgun (WGS) entry which is preliminary data.</text>
</comment>
<evidence type="ECO:0000256" key="4">
    <source>
        <dbReference type="PIRSR" id="PIRSR037599-1"/>
    </source>
</evidence>
<dbReference type="PANTHER" id="PTHR43046:SF12">
    <property type="entry name" value="GDP-MANNOSE MANNOSYL HYDROLASE"/>
    <property type="match status" value="1"/>
</dbReference>
<keyword evidence="3 5" id="KW-0460">Magnesium</keyword>
<dbReference type="InterPro" id="IPR033715">
    <property type="entry name" value="GDPMH"/>
</dbReference>
<name>A0A4R6MDU2_9GAMM</name>
<dbReference type="CDD" id="cd03430">
    <property type="entry name" value="NUDIX_GDPMH_NudD"/>
    <property type="match status" value="1"/>
</dbReference>
<feature type="binding site" evidence="5">
    <location>
        <position position="121"/>
    </location>
    <ligand>
        <name>Mg(2+)</name>
        <dbReference type="ChEBI" id="CHEBI:18420"/>
    </ligand>
</feature>
<keyword evidence="2" id="KW-0378">Hydrolase</keyword>
<evidence type="ECO:0000256" key="2">
    <source>
        <dbReference type="ARBA" id="ARBA00022801"/>
    </source>
</evidence>
<protein>
    <submittedName>
        <fullName evidence="8">Colanic acid biosynthesis protein WcaH</fullName>
    </submittedName>
</protein>
<dbReference type="EMBL" id="SNXC01000009">
    <property type="protein sequence ID" value="TDO99576.1"/>
    <property type="molecule type" value="Genomic_DNA"/>
</dbReference>
<dbReference type="AlphaFoldDB" id="A0A4R6MDU2"/>
<feature type="site" description="Critical for catalysis" evidence="4">
    <location>
        <position position="122"/>
    </location>
</feature>
<evidence type="ECO:0000313" key="8">
    <source>
        <dbReference type="EMBL" id="TDO99576.1"/>
    </source>
</evidence>
<dbReference type="PIRSF" id="PIRSF037599">
    <property type="entry name" value="GDPMH"/>
    <property type="match status" value="1"/>
</dbReference>
<feature type="binding site" evidence="5">
    <location>
        <position position="67"/>
    </location>
    <ligand>
        <name>Mg(2+)</name>
        <dbReference type="ChEBI" id="CHEBI:18420"/>
    </ligand>
</feature>
<gene>
    <name evidence="8" type="ORF">DFP79_0561</name>
</gene>
<feature type="short sequence motif" description="Nudix box" evidence="6">
    <location>
        <begin position="48"/>
        <end position="69"/>
    </location>
</feature>
<dbReference type="InterPro" id="IPR000086">
    <property type="entry name" value="NUDIX_hydrolase_dom"/>
</dbReference>
<evidence type="ECO:0000259" key="7">
    <source>
        <dbReference type="PROSITE" id="PS51462"/>
    </source>
</evidence>
<dbReference type="PROSITE" id="PS51462">
    <property type="entry name" value="NUDIX"/>
    <property type="match status" value="1"/>
</dbReference>
<keyword evidence="1 5" id="KW-0479">Metal-binding</keyword>
<dbReference type="SUPFAM" id="SSF55811">
    <property type="entry name" value="Nudix"/>
    <property type="match status" value="1"/>
</dbReference>
<dbReference type="OrthoDB" id="542521at2"/>
<dbReference type="Gene3D" id="3.90.79.10">
    <property type="entry name" value="Nucleoside Triphosphate Pyrophosphohydrolase"/>
    <property type="match status" value="1"/>
</dbReference>
<feature type="binding site" evidence="5">
    <location>
        <position position="47"/>
    </location>
    <ligand>
        <name>Mg(2+)</name>
        <dbReference type="ChEBI" id="CHEBI:18420"/>
    </ligand>
</feature>
<sequence length="148" mass="16845">MNADKFLEIIDNTPLVSIDIILRNSEGHILLGKRVNKPAEGFWFVPGGRIRKNETLKAAMQRISLVELGFEIDLHHAEMIGAFDHIYDDNFNATDGVNTHYVALGYNVKMDSQNKVKNDSQHSDMVWMSESELINSEHVHSNTKAYFL</sequence>
<comment type="cofactor">
    <cofactor evidence="5">
        <name>Mg(2+)</name>
        <dbReference type="ChEBI" id="CHEBI:18420"/>
    </cofactor>
    <text evidence="5">Binds 1 Mg(2+) ion per subunit.</text>
</comment>
<proteinExistence type="predicted"/>
<accession>A0A4R6MDU2</accession>
<organism evidence="8 9">
    <name type="scientific">Marinomonas balearica</name>
    <dbReference type="NCBI Taxonomy" id="491947"/>
    <lineage>
        <taxon>Bacteria</taxon>
        <taxon>Pseudomonadati</taxon>
        <taxon>Pseudomonadota</taxon>
        <taxon>Gammaproteobacteria</taxon>
        <taxon>Oceanospirillales</taxon>
        <taxon>Oceanospirillaceae</taxon>
        <taxon>Marinomonas</taxon>
    </lineage>
</organism>
<evidence type="ECO:0000256" key="5">
    <source>
        <dbReference type="PIRSR" id="PIRSR037599-3"/>
    </source>
</evidence>
<dbReference type="Pfam" id="PF00293">
    <property type="entry name" value="NUDIX"/>
    <property type="match status" value="1"/>
</dbReference>
<evidence type="ECO:0000313" key="9">
    <source>
        <dbReference type="Proteomes" id="UP000294656"/>
    </source>
</evidence>
<dbReference type="GO" id="GO:0008727">
    <property type="term" value="F:GDP-mannose mannosyl hydrolase activity"/>
    <property type="evidence" value="ECO:0007669"/>
    <property type="project" value="InterPro"/>
</dbReference>
<evidence type="ECO:0000256" key="3">
    <source>
        <dbReference type="ARBA" id="ARBA00022842"/>
    </source>
</evidence>
<evidence type="ECO:0000256" key="6">
    <source>
        <dbReference type="PIRSR" id="PIRSR037599-4"/>
    </source>
</evidence>
<dbReference type="PANTHER" id="PTHR43046">
    <property type="entry name" value="GDP-MANNOSE MANNOSYL HYDROLASE"/>
    <property type="match status" value="1"/>
</dbReference>
<keyword evidence="9" id="KW-1185">Reference proteome</keyword>
<evidence type="ECO:0000256" key="1">
    <source>
        <dbReference type="ARBA" id="ARBA00022723"/>
    </source>
</evidence>
<dbReference type="RefSeq" id="WP_133502425.1">
    <property type="nucleotide sequence ID" value="NZ_SNXC01000009.1"/>
</dbReference>